<feature type="region of interest" description="Disordered" evidence="1">
    <location>
        <begin position="340"/>
        <end position="376"/>
    </location>
</feature>
<reference evidence="2 3" key="1">
    <citation type="submission" date="2016-02" db="EMBL/GenBank/DDBJ databases">
        <title>Genome analysis of coral dinoflagellate symbionts highlights evolutionary adaptations to a symbiotic lifestyle.</title>
        <authorList>
            <person name="Aranda M."/>
            <person name="Li Y."/>
            <person name="Liew Y.J."/>
            <person name="Baumgarten S."/>
            <person name="Simakov O."/>
            <person name="Wilson M."/>
            <person name="Piel J."/>
            <person name="Ashoor H."/>
            <person name="Bougouffa S."/>
            <person name="Bajic V.B."/>
            <person name="Ryu T."/>
            <person name="Ravasi T."/>
            <person name="Bayer T."/>
            <person name="Micklem G."/>
            <person name="Kim H."/>
            <person name="Bhak J."/>
            <person name="Lajeunesse T.C."/>
            <person name="Voolstra C.R."/>
        </authorList>
    </citation>
    <scope>NUCLEOTIDE SEQUENCE [LARGE SCALE GENOMIC DNA]</scope>
    <source>
        <strain evidence="2 3">CCMP2467</strain>
    </source>
</reference>
<dbReference type="AlphaFoldDB" id="A0A1Q9CPY4"/>
<accession>A0A1Q9CPY4</accession>
<evidence type="ECO:0000313" key="2">
    <source>
        <dbReference type="EMBL" id="OLP84970.1"/>
    </source>
</evidence>
<protein>
    <submittedName>
        <fullName evidence="2">Uncharacterized protein</fullName>
    </submittedName>
</protein>
<sequence length="457" mass="50488">MADGSHLAMPGFVQLKSAEHLSSIFEETKPEAHQKAVVQACHILHSASAVPGCMLQSAASFLAGYAFRAQCGSFPCAASCKGAANTRPFKLSIVVHSAAVEKIGGPGLVQDQRPYVSIRINDKLKETELGDWSSEKEQWCFREVITLEVVPTDEVFVAVSSSTKYDFWLASVQLTSTKIGEACFPVFSVIPRLRQEDRDEDGMVWSSPIIPFDVRDDGTTTARTYLSFETTQAPGNNPRSHKISEGCCQMSRKWDADDDDGPYDSSPSTRELFSAAFKHDVPRANKSVPASGSRSGQVMHDAHAPGQSPLRNIYQGFKTFRWQTTYVSDFCADLKDLMPSERNPVPVPGTADPSSTSRNRKFKAKVPTTPPPGGRLRALGGNLQCPDARMQFKERMLPAEPTERRSWRKEYACGGLRSPRARYSATKDWEKKPQEMILRGPIVLGEIGHRRSNSVGR</sequence>
<gene>
    <name evidence="2" type="ORF">AK812_SmicGene34101</name>
</gene>
<evidence type="ECO:0000313" key="3">
    <source>
        <dbReference type="Proteomes" id="UP000186817"/>
    </source>
</evidence>
<name>A0A1Q9CPY4_SYMMI</name>
<dbReference type="Proteomes" id="UP000186817">
    <property type="component" value="Unassembled WGS sequence"/>
</dbReference>
<feature type="region of interest" description="Disordered" evidence="1">
    <location>
        <begin position="284"/>
        <end position="307"/>
    </location>
</feature>
<comment type="caution">
    <text evidence="2">The sequence shown here is derived from an EMBL/GenBank/DDBJ whole genome shotgun (WGS) entry which is preliminary data.</text>
</comment>
<dbReference type="OrthoDB" id="412248at2759"/>
<evidence type="ECO:0000256" key="1">
    <source>
        <dbReference type="SAM" id="MobiDB-lite"/>
    </source>
</evidence>
<dbReference type="EMBL" id="LSRX01001003">
    <property type="protein sequence ID" value="OLP84970.1"/>
    <property type="molecule type" value="Genomic_DNA"/>
</dbReference>
<keyword evidence="3" id="KW-1185">Reference proteome</keyword>
<proteinExistence type="predicted"/>
<organism evidence="2 3">
    <name type="scientific">Symbiodinium microadriaticum</name>
    <name type="common">Dinoflagellate</name>
    <name type="synonym">Zooxanthella microadriatica</name>
    <dbReference type="NCBI Taxonomy" id="2951"/>
    <lineage>
        <taxon>Eukaryota</taxon>
        <taxon>Sar</taxon>
        <taxon>Alveolata</taxon>
        <taxon>Dinophyceae</taxon>
        <taxon>Suessiales</taxon>
        <taxon>Symbiodiniaceae</taxon>
        <taxon>Symbiodinium</taxon>
    </lineage>
</organism>